<keyword evidence="9" id="KW-0325">Glycoprotein</keyword>
<evidence type="ECO:0000313" key="12">
    <source>
        <dbReference type="Proteomes" id="UP001217089"/>
    </source>
</evidence>
<keyword evidence="3" id="KW-0328">Glycosyltransferase</keyword>
<gene>
    <name evidence="11" type="ORF">KUTeg_005963</name>
</gene>
<accession>A0ABQ9FF72</accession>
<keyword evidence="8" id="KW-0472">Membrane</keyword>
<dbReference type="PANTHER" id="PTHR19297:SF185">
    <property type="entry name" value="BETA-1,3-GALACTOSYL-O-GLYCOSYL-GLYCOPROTEIN BETA-1,6-N-ACETYLGLUCOSAMINYLTRANSFERASE 3"/>
    <property type="match status" value="1"/>
</dbReference>
<reference evidence="11 12" key="1">
    <citation type="submission" date="2022-12" db="EMBL/GenBank/DDBJ databases">
        <title>Chromosome-level genome of Tegillarca granosa.</title>
        <authorList>
            <person name="Kim J."/>
        </authorList>
    </citation>
    <scope>NUCLEOTIDE SEQUENCE [LARGE SCALE GENOMIC DNA]</scope>
    <source>
        <strain evidence="11">Teg-2019</strain>
        <tissue evidence="11">Adductor muscle</tissue>
    </source>
</reference>
<proteinExistence type="inferred from homology"/>
<comment type="subcellular location">
    <subcellularLocation>
        <location evidence="1">Membrane</location>
        <topology evidence="1">Single-pass type II membrane protein</topology>
    </subcellularLocation>
</comment>
<protein>
    <submittedName>
        <fullName evidence="11">Uncharacterized protein</fullName>
    </submittedName>
</protein>
<evidence type="ECO:0000256" key="2">
    <source>
        <dbReference type="ARBA" id="ARBA00004922"/>
    </source>
</evidence>
<evidence type="ECO:0000256" key="4">
    <source>
        <dbReference type="ARBA" id="ARBA00022679"/>
    </source>
</evidence>
<name>A0ABQ9FF72_TEGGR</name>
<keyword evidence="7" id="KW-1133">Transmembrane helix</keyword>
<dbReference type="Proteomes" id="UP001217089">
    <property type="component" value="Unassembled WGS sequence"/>
</dbReference>
<keyword evidence="5" id="KW-0812">Transmembrane</keyword>
<keyword evidence="12" id="KW-1185">Reference proteome</keyword>
<dbReference type="Pfam" id="PF02485">
    <property type="entry name" value="Branch"/>
    <property type="match status" value="1"/>
</dbReference>
<keyword evidence="4" id="KW-0808">Transferase</keyword>
<dbReference type="EMBL" id="JARBDR010000328">
    <property type="protein sequence ID" value="KAJ8315949.1"/>
    <property type="molecule type" value="Genomic_DNA"/>
</dbReference>
<evidence type="ECO:0000256" key="5">
    <source>
        <dbReference type="ARBA" id="ARBA00022692"/>
    </source>
</evidence>
<keyword evidence="6" id="KW-0735">Signal-anchor</keyword>
<sequence length="483" mass="57041">MEILYKSYWPGVSIKNQLRAIYDGANDVEGTIKRLVYGYEKWRLSQHVQNDNVEYNVFQDRKSTGMDCVKILNQNSEEIEKAKTRLYLYSQPDYQKLLSFGCNHFKSKRGYITNSLTFEEEYFPIAYSIVVFKDEVQVERLLRAIYRPQNYYCIHIDIKSSNSFTEIIRNISSCFDNVFISSRSVSPVWGQFSILEPDLICMKDLWKYKKWKYFINLTGQEYPLRTNYELVKILKVYDGANDAEGTIKRANKERWRNVEPAPHGIRPTKGSLHITANRAFVDYVLHNETAQEFLNWTKKTQIPDETFFSSLNHNPQLNIPGSYKGEPETDSVIKPFLTRFVNWGSPPFSWKCQGKRVRMVCIFGVEDIPLLLSRPEFFTNKFYIDYQPVALDCIEEFHYNRTRDQYEQDWTFNTTYYENLPFLKNVVNTDIDCMKITTQDRREIEKSKTRVFPYTQPDYQELFSIGCNHFKSDRGHITSSLTV</sequence>
<dbReference type="PANTHER" id="PTHR19297">
    <property type="entry name" value="GLYCOSYLTRANSFERASE 14 FAMILY MEMBER"/>
    <property type="match status" value="1"/>
</dbReference>
<evidence type="ECO:0000256" key="7">
    <source>
        <dbReference type="ARBA" id="ARBA00022989"/>
    </source>
</evidence>
<evidence type="ECO:0000313" key="11">
    <source>
        <dbReference type="EMBL" id="KAJ8315949.1"/>
    </source>
</evidence>
<evidence type="ECO:0000256" key="8">
    <source>
        <dbReference type="ARBA" id="ARBA00023136"/>
    </source>
</evidence>
<organism evidence="11 12">
    <name type="scientific">Tegillarca granosa</name>
    <name type="common">Malaysian cockle</name>
    <name type="synonym">Anadara granosa</name>
    <dbReference type="NCBI Taxonomy" id="220873"/>
    <lineage>
        <taxon>Eukaryota</taxon>
        <taxon>Metazoa</taxon>
        <taxon>Spiralia</taxon>
        <taxon>Lophotrochozoa</taxon>
        <taxon>Mollusca</taxon>
        <taxon>Bivalvia</taxon>
        <taxon>Autobranchia</taxon>
        <taxon>Pteriomorphia</taxon>
        <taxon>Arcoida</taxon>
        <taxon>Arcoidea</taxon>
        <taxon>Arcidae</taxon>
        <taxon>Tegillarca</taxon>
    </lineage>
</organism>
<dbReference type="InterPro" id="IPR003406">
    <property type="entry name" value="Glyco_trans_14"/>
</dbReference>
<evidence type="ECO:0000256" key="6">
    <source>
        <dbReference type="ARBA" id="ARBA00022968"/>
    </source>
</evidence>
<comment type="caution">
    <text evidence="11">The sequence shown here is derived from an EMBL/GenBank/DDBJ whole genome shotgun (WGS) entry which is preliminary data.</text>
</comment>
<evidence type="ECO:0000256" key="3">
    <source>
        <dbReference type="ARBA" id="ARBA00022676"/>
    </source>
</evidence>
<comment type="pathway">
    <text evidence="2">Protein modification; protein glycosylation.</text>
</comment>
<comment type="similarity">
    <text evidence="10">Belongs to the glycosyltransferase 14 family.</text>
</comment>
<evidence type="ECO:0000256" key="1">
    <source>
        <dbReference type="ARBA" id="ARBA00004606"/>
    </source>
</evidence>
<evidence type="ECO:0000256" key="9">
    <source>
        <dbReference type="ARBA" id="ARBA00023180"/>
    </source>
</evidence>
<evidence type="ECO:0000256" key="10">
    <source>
        <dbReference type="ARBA" id="ARBA00038150"/>
    </source>
</evidence>